<reference evidence="1" key="1">
    <citation type="journal article" date="2013" name="BMC Genomics">
        <title>Unscrambling butterfly oogenesis.</title>
        <authorList>
            <person name="Carter J.M."/>
            <person name="Baker S.C."/>
            <person name="Pink R."/>
            <person name="Carter D.R."/>
            <person name="Collins A."/>
            <person name="Tomlin J."/>
            <person name="Gibbs M."/>
            <person name="Breuker C.J."/>
        </authorList>
    </citation>
    <scope>NUCLEOTIDE SEQUENCE</scope>
    <source>
        <tissue evidence="1">Ovary</tissue>
    </source>
</reference>
<evidence type="ECO:0000313" key="1">
    <source>
        <dbReference type="EMBL" id="JAA91659.1"/>
    </source>
</evidence>
<accession>S4PKQ8</accession>
<feature type="non-terminal residue" evidence="1">
    <location>
        <position position="70"/>
    </location>
</feature>
<reference evidence="1" key="2">
    <citation type="submission" date="2013-05" db="EMBL/GenBank/DDBJ databases">
        <authorList>
            <person name="Carter J.-M."/>
            <person name="Baker S.C."/>
            <person name="Pink R."/>
            <person name="Carter D.R.F."/>
            <person name="Collins A."/>
            <person name="Tomlin J."/>
            <person name="Gibbs M."/>
            <person name="Breuker C.J."/>
        </authorList>
    </citation>
    <scope>NUCLEOTIDE SEQUENCE</scope>
    <source>
        <tissue evidence="1">Ovary</tissue>
    </source>
</reference>
<sequence>NCRRPGQICKLCEGTGTCTSLTHRPSTSMTTTFKSKTLTAKASTSITSSNTTLWLHERYKRLKLPGYLAG</sequence>
<organism evidence="1">
    <name type="scientific">Pararge aegeria</name>
    <name type="common">speckled wood butterfly</name>
    <dbReference type="NCBI Taxonomy" id="116150"/>
    <lineage>
        <taxon>Eukaryota</taxon>
        <taxon>Metazoa</taxon>
        <taxon>Ecdysozoa</taxon>
        <taxon>Arthropoda</taxon>
        <taxon>Hexapoda</taxon>
        <taxon>Insecta</taxon>
        <taxon>Pterygota</taxon>
        <taxon>Neoptera</taxon>
        <taxon>Endopterygota</taxon>
        <taxon>Lepidoptera</taxon>
        <taxon>Glossata</taxon>
        <taxon>Ditrysia</taxon>
        <taxon>Papilionoidea</taxon>
        <taxon>Nymphalidae</taxon>
        <taxon>Satyrinae</taxon>
        <taxon>Satyrini</taxon>
        <taxon>Parargina</taxon>
        <taxon>Pararge</taxon>
    </lineage>
</organism>
<dbReference type="AlphaFoldDB" id="S4PKQ8"/>
<protein>
    <submittedName>
        <fullName evidence="1">Uncharacterized protein</fullName>
    </submittedName>
</protein>
<feature type="non-terminal residue" evidence="1">
    <location>
        <position position="1"/>
    </location>
</feature>
<name>S4PKQ8_9NEOP</name>
<dbReference type="EMBL" id="GAIX01000901">
    <property type="protein sequence ID" value="JAA91659.1"/>
    <property type="molecule type" value="Transcribed_RNA"/>
</dbReference>
<proteinExistence type="predicted"/>